<evidence type="ECO:0000313" key="1">
    <source>
        <dbReference type="EMBL" id="KJU86620.1"/>
    </source>
</evidence>
<evidence type="ECO:0000313" key="2">
    <source>
        <dbReference type="Proteomes" id="UP000033423"/>
    </source>
</evidence>
<keyword evidence="2" id="KW-1185">Reference proteome</keyword>
<sequence>MRIFYNHLVGFRIFEYFPCRLLPILQVSRHTGPGAKRLCRGINTHKYYVRLFYAFMYVRTKKKVPVAGFLDNLIQTGFVQRKVVRVPTGDLGSVNVNDGDFILRALVCYHSHRRATYITGSYAKDISCKSHGFYLLIVILMMKTLTIA</sequence>
<dbReference type="AlphaFoldDB" id="A0A0F3GXN1"/>
<comment type="caution">
    <text evidence="1">The sequence shown here is derived from an EMBL/GenBank/DDBJ whole genome shotgun (WGS) entry which is preliminary data.</text>
</comment>
<proteinExistence type="predicted"/>
<accession>A0A0F3GXN1</accession>
<reference evidence="1 2" key="1">
    <citation type="submission" date="2015-02" db="EMBL/GenBank/DDBJ databases">
        <title>Single-cell genomics of uncultivated deep-branching MTB reveals a conserved set of magnetosome genes.</title>
        <authorList>
            <person name="Kolinko S."/>
            <person name="Richter M."/>
            <person name="Glockner F.O."/>
            <person name="Brachmann A."/>
            <person name="Schuler D."/>
        </authorList>
    </citation>
    <scope>NUCLEOTIDE SEQUENCE [LARGE SCALE GENOMIC DNA]</scope>
    <source>
        <strain evidence="1">TM-1</strain>
    </source>
</reference>
<dbReference type="Proteomes" id="UP000033423">
    <property type="component" value="Unassembled WGS sequence"/>
</dbReference>
<organism evidence="1 2">
    <name type="scientific">Candidatus Magnetobacterium bavaricum</name>
    <dbReference type="NCBI Taxonomy" id="29290"/>
    <lineage>
        <taxon>Bacteria</taxon>
        <taxon>Pseudomonadati</taxon>
        <taxon>Nitrospirota</taxon>
        <taxon>Thermodesulfovibrionia</taxon>
        <taxon>Thermodesulfovibrionales</taxon>
        <taxon>Candidatus Magnetobacteriaceae</taxon>
        <taxon>Candidatus Magnetobacterium</taxon>
    </lineage>
</organism>
<name>A0A0F3GXN1_9BACT</name>
<protein>
    <submittedName>
        <fullName evidence="1">Uncharacterized protein</fullName>
    </submittedName>
</protein>
<gene>
    <name evidence="1" type="ORF">MBAV_001185</name>
</gene>
<dbReference type="EMBL" id="LACI01000528">
    <property type="protein sequence ID" value="KJU86620.1"/>
    <property type="molecule type" value="Genomic_DNA"/>
</dbReference>